<organism evidence="2 3">
    <name type="scientific">Xylophilus rhododendri</name>
    <dbReference type="NCBI Taxonomy" id="2697032"/>
    <lineage>
        <taxon>Bacteria</taxon>
        <taxon>Pseudomonadati</taxon>
        <taxon>Pseudomonadota</taxon>
        <taxon>Betaproteobacteria</taxon>
        <taxon>Burkholderiales</taxon>
        <taxon>Xylophilus</taxon>
    </lineage>
</organism>
<evidence type="ECO:0000256" key="1">
    <source>
        <dbReference type="SAM" id="Phobius"/>
    </source>
</evidence>
<keyword evidence="1" id="KW-0472">Membrane</keyword>
<keyword evidence="3" id="KW-1185">Reference proteome</keyword>
<dbReference type="Proteomes" id="UP000464787">
    <property type="component" value="Plasmid unnamed1"/>
</dbReference>
<evidence type="ECO:0000313" key="3">
    <source>
        <dbReference type="Proteomes" id="UP000464787"/>
    </source>
</evidence>
<dbReference type="KEGG" id="xyk:GT347_27240"/>
<dbReference type="EMBL" id="CP047651">
    <property type="protein sequence ID" value="QHJ01754.1"/>
    <property type="molecule type" value="Genomic_DNA"/>
</dbReference>
<proteinExistence type="predicted"/>
<evidence type="ECO:0000313" key="2">
    <source>
        <dbReference type="EMBL" id="QHJ01754.1"/>
    </source>
</evidence>
<accession>A0A857JEX2</accession>
<name>A0A857JEX2_9BURK</name>
<geneLocation type="plasmid" evidence="2 3">
    <name>unnamed1</name>
</geneLocation>
<keyword evidence="2" id="KW-0614">Plasmid</keyword>
<keyword evidence="1" id="KW-1133">Transmembrane helix</keyword>
<gene>
    <name evidence="2" type="ORF">GT347_27240</name>
</gene>
<protein>
    <submittedName>
        <fullName evidence="2">Uncharacterized protein</fullName>
    </submittedName>
</protein>
<sequence length="90" mass="10736">MLPSNRMELLEELNATNECYVRKKLALDGYSDWQRPVAQHWLTERNLARKEAVTKSRMRWLRLRVFVALCGFVGTLLWHYPIVFNAPFIR</sequence>
<dbReference type="AlphaFoldDB" id="A0A857JEX2"/>
<feature type="transmembrane region" description="Helical" evidence="1">
    <location>
        <begin position="65"/>
        <end position="84"/>
    </location>
</feature>
<reference evidence="2 3" key="1">
    <citation type="submission" date="2020-01" db="EMBL/GenBank/DDBJ databases">
        <title>Genome sequencing of strain KACC 21265.</title>
        <authorList>
            <person name="Heo J."/>
            <person name="Kim S.-J."/>
            <person name="Kim J.-S."/>
            <person name="Hong S.-B."/>
            <person name="Kwon S.-W."/>
        </authorList>
    </citation>
    <scope>NUCLEOTIDE SEQUENCE [LARGE SCALE GENOMIC DNA]</scope>
    <source>
        <strain evidence="2 3">KACC 21265</strain>
        <plasmid evidence="2 3">unnamed1</plasmid>
    </source>
</reference>
<keyword evidence="1" id="KW-0812">Transmembrane</keyword>